<accession>A0A1S9P852</accession>
<organism evidence="1 2">
    <name type="scientific">Mucilaginibacter pedocola</name>
    <dbReference type="NCBI Taxonomy" id="1792845"/>
    <lineage>
        <taxon>Bacteria</taxon>
        <taxon>Pseudomonadati</taxon>
        <taxon>Bacteroidota</taxon>
        <taxon>Sphingobacteriia</taxon>
        <taxon>Sphingobacteriales</taxon>
        <taxon>Sphingobacteriaceae</taxon>
        <taxon>Mucilaginibacter</taxon>
    </lineage>
</organism>
<dbReference type="EMBL" id="MBTF01000037">
    <property type="protein sequence ID" value="OOQ57143.1"/>
    <property type="molecule type" value="Genomic_DNA"/>
</dbReference>
<evidence type="ECO:0000313" key="2">
    <source>
        <dbReference type="Proteomes" id="UP000189739"/>
    </source>
</evidence>
<reference evidence="1 2" key="1">
    <citation type="submission" date="2016-07" db="EMBL/GenBank/DDBJ databases">
        <title>Genomic analysis of zinc-resistant bacterium Mucilaginibacter pedocola TBZ30.</title>
        <authorList>
            <person name="Huang J."/>
            <person name="Tang J."/>
        </authorList>
    </citation>
    <scope>NUCLEOTIDE SEQUENCE [LARGE SCALE GENOMIC DNA]</scope>
    <source>
        <strain evidence="1 2">TBZ30</strain>
    </source>
</reference>
<dbReference type="AlphaFoldDB" id="A0A1S9P852"/>
<keyword evidence="2" id="KW-1185">Reference proteome</keyword>
<gene>
    <name evidence="1" type="ORF">BC343_16620</name>
</gene>
<protein>
    <recommendedName>
        <fullName evidence="3">Phage portal protein</fullName>
    </recommendedName>
</protein>
<evidence type="ECO:0008006" key="3">
    <source>
        <dbReference type="Google" id="ProtNLM"/>
    </source>
</evidence>
<evidence type="ECO:0000313" key="1">
    <source>
        <dbReference type="EMBL" id="OOQ57143.1"/>
    </source>
</evidence>
<proteinExistence type="predicted"/>
<dbReference type="Proteomes" id="UP000189739">
    <property type="component" value="Unassembled WGS sequence"/>
</dbReference>
<comment type="caution">
    <text evidence="1">The sequence shown here is derived from an EMBL/GenBank/DDBJ whole genome shotgun (WGS) entry which is preliminary data.</text>
</comment>
<dbReference type="STRING" id="1792845.BC343_16620"/>
<sequence length="386" mass="43833">MFVKFADAAVPEFKEVRNKDFILFGKDNLYPEYLLWLYNKSAKHGAIINSKAKYIAGGGFKSRSSKEGFQLPAINNLGETWDDVAKKAIKDVEIFGGARLLIAWDQVGRIGEILHLPFHKVRRGKESGFLFKDDWKTRGDAIAYPEFDVNQRKGLQLFAYDEYRPGTDVYPLPEYLPCNNYIETDIEISKFHLSAIKNGMMPSKAIEFFNGDPTDEKKREIEQRMTKKFSGAENAGKFLLFFNSSKEKSINITDLSASELDKQFDLLNKTCEQEIFTGHQVVSPMLFGIKTQGQLGGTSELTAAYQIFINTYAKPKQADWERIANYFSAFNGQIADLYIEQLDPVGIQIAIDSVVSLLPKEFIFEKLNVPKEYWNLPATNTKEAVA</sequence>
<name>A0A1S9P852_9SPHI</name>